<protein>
    <submittedName>
        <fullName evidence="1">Uncharacterized protein</fullName>
    </submittedName>
</protein>
<keyword evidence="2" id="KW-1185">Reference proteome</keyword>
<accession>A0A392UFB5</accession>
<name>A0A392UFB5_9FABA</name>
<evidence type="ECO:0000313" key="2">
    <source>
        <dbReference type="Proteomes" id="UP000265520"/>
    </source>
</evidence>
<reference evidence="1 2" key="1">
    <citation type="journal article" date="2018" name="Front. Plant Sci.">
        <title>Red Clover (Trifolium pratense) and Zigzag Clover (T. medium) - A Picture of Genomic Similarities and Differences.</title>
        <authorList>
            <person name="Dluhosova J."/>
            <person name="Istvanek J."/>
            <person name="Nedelnik J."/>
            <person name="Repkova J."/>
        </authorList>
    </citation>
    <scope>NUCLEOTIDE SEQUENCE [LARGE SCALE GENOMIC DNA]</scope>
    <source>
        <strain evidence="2">cv. 10/8</strain>
        <tissue evidence="1">Leaf</tissue>
    </source>
</reference>
<comment type="caution">
    <text evidence="1">The sequence shown here is derived from an EMBL/GenBank/DDBJ whole genome shotgun (WGS) entry which is preliminary data.</text>
</comment>
<dbReference type="Proteomes" id="UP000265520">
    <property type="component" value="Unassembled WGS sequence"/>
</dbReference>
<proteinExistence type="predicted"/>
<feature type="non-terminal residue" evidence="1">
    <location>
        <position position="14"/>
    </location>
</feature>
<sequence length="14" mass="1231">MEVVSGGGAVLAAA</sequence>
<dbReference type="EMBL" id="LXQA010810794">
    <property type="protein sequence ID" value="MCI72112.1"/>
    <property type="molecule type" value="Genomic_DNA"/>
</dbReference>
<organism evidence="1 2">
    <name type="scientific">Trifolium medium</name>
    <dbReference type="NCBI Taxonomy" id="97028"/>
    <lineage>
        <taxon>Eukaryota</taxon>
        <taxon>Viridiplantae</taxon>
        <taxon>Streptophyta</taxon>
        <taxon>Embryophyta</taxon>
        <taxon>Tracheophyta</taxon>
        <taxon>Spermatophyta</taxon>
        <taxon>Magnoliopsida</taxon>
        <taxon>eudicotyledons</taxon>
        <taxon>Gunneridae</taxon>
        <taxon>Pentapetalae</taxon>
        <taxon>rosids</taxon>
        <taxon>fabids</taxon>
        <taxon>Fabales</taxon>
        <taxon>Fabaceae</taxon>
        <taxon>Papilionoideae</taxon>
        <taxon>50 kb inversion clade</taxon>
        <taxon>NPAAA clade</taxon>
        <taxon>Hologalegina</taxon>
        <taxon>IRL clade</taxon>
        <taxon>Trifolieae</taxon>
        <taxon>Trifolium</taxon>
    </lineage>
</organism>
<evidence type="ECO:0000313" key="1">
    <source>
        <dbReference type="EMBL" id="MCI72112.1"/>
    </source>
</evidence>